<organism evidence="2 3">
    <name type="scientific">Aerolutibacter ruishenii</name>
    <dbReference type="NCBI Taxonomy" id="686800"/>
    <lineage>
        <taxon>Bacteria</taxon>
        <taxon>Pseudomonadati</taxon>
        <taxon>Pseudomonadota</taxon>
        <taxon>Gammaproteobacteria</taxon>
        <taxon>Lysobacterales</taxon>
        <taxon>Lysobacteraceae</taxon>
        <taxon>Aerolutibacter</taxon>
    </lineage>
</organism>
<sequence length="217" mass="23689">MPGAVGLALLLGPFVSIPTPVYGGEPALMALASNPAHLRLPCYSTQCGDGGWRRAGDPHAVPLETALRRPPSLPGSRSRASLSPPATRRHPSSHYASHFRVGTTYGYDALRDGDTRVGLNFGAGYRLAALHDDGVRHAGPVFRGELHVGQRLGERAQWTQRIQVEAGREDTFVKQSIGLDVALWPEWTLETDAVIRHRPDSDAMQTAEGWLGIRRRF</sequence>
<dbReference type="InterPro" id="IPR007433">
    <property type="entry name" value="DUF481"/>
</dbReference>
<protein>
    <submittedName>
        <fullName evidence="2">Uncharacterized protein DUF481</fullName>
    </submittedName>
</protein>
<name>A0A562M3I3_9GAMM</name>
<evidence type="ECO:0000313" key="3">
    <source>
        <dbReference type="Proteomes" id="UP000316471"/>
    </source>
</evidence>
<proteinExistence type="predicted"/>
<evidence type="ECO:0000256" key="1">
    <source>
        <dbReference type="SAM" id="MobiDB-lite"/>
    </source>
</evidence>
<dbReference type="OrthoDB" id="6057796at2"/>
<keyword evidence="3" id="KW-1185">Reference proteome</keyword>
<dbReference type="Proteomes" id="UP000316471">
    <property type="component" value="Unassembled WGS sequence"/>
</dbReference>
<comment type="caution">
    <text evidence="2">The sequence shown here is derived from an EMBL/GenBank/DDBJ whole genome shotgun (WGS) entry which is preliminary data.</text>
</comment>
<dbReference type="Pfam" id="PF04338">
    <property type="entry name" value="DUF481"/>
    <property type="match status" value="1"/>
</dbReference>
<feature type="compositionally biased region" description="Low complexity" evidence="1">
    <location>
        <begin position="68"/>
        <end position="86"/>
    </location>
</feature>
<evidence type="ECO:0000313" key="2">
    <source>
        <dbReference type="EMBL" id="TWI14430.1"/>
    </source>
</evidence>
<feature type="region of interest" description="Disordered" evidence="1">
    <location>
        <begin position="65"/>
        <end position="95"/>
    </location>
</feature>
<reference evidence="2 3" key="1">
    <citation type="journal article" date="2015" name="Stand. Genomic Sci.">
        <title>Genomic Encyclopedia of Bacterial and Archaeal Type Strains, Phase III: the genomes of soil and plant-associated and newly described type strains.</title>
        <authorList>
            <person name="Whitman W.B."/>
            <person name="Woyke T."/>
            <person name="Klenk H.P."/>
            <person name="Zhou Y."/>
            <person name="Lilburn T.G."/>
            <person name="Beck B.J."/>
            <person name="De Vos P."/>
            <person name="Vandamme P."/>
            <person name="Eisen J.A."/>
            <person name="Garrity G."/>
            <person name="Hugenholtz P."/>
            <person name="Kyrpides N.C."/>
        </authorList>
    </citation>
    <scope>NUCLEOTIDE SEQUENCE [LARGE SCALE GENOMIC DNA]</scope>
    <source>
        <strain evidence="2 3">CGMCC 1.10136</strain>
    </source>
</reference>
<dbReference type="EMBL" id="VLKP01000001">
    <property type="protein sequence ID" value="TWI14430.1"/>
    <property type="molecule type" value="Genomic_DNA"/>
</dbReference>
<dbReference type="AlphaFoldDB" id="A0A562M3I3"/>
<accession>A0A562M3I3</accession>
<gene>
    <name evidence="2" type="ORF">IP93_00427</name>
</gene>
<dbReference type="RefSeq" id="WP_144811431.1">
    <property type="nucleotide sequence ID" value="NZ_VLKP01000001.1"/>
</dbReference>